<keyword evidence="2" id="KW-1185">Reference proteome</keyword>
<gene>
    <name evidence="1" type="ORF">CJ305_13340</name>
</gene>
<evidence type="ECO:0000313" key="1">
    <source>
        <dbReference type="EMBL" id="PHQ28796.1"/>
    </source>
</evidence>
<protein>
    <submittedName>
        <fullName evidence="1">Uncharacterized protein</fullName>
    </submittedName>
</protein>
<proteinExistence type="predicted"/>
<sequence>MAAFKSYFMKLAACSVPVKFGVAAQCLPQVVSRSLNNYRRLPLKNWKQAGPDAAIYQTTAASGRRKNSVNRGLKIYGILQVAAGV</sequence>
<dbReference type="EMBL" id="NQXA01000011">
    <property type="protein sequence ID" value="PHQ28796.1"/>
    <property type="molecule type" value="Genomic_DNA"/>
</dbReference>
<accession>A0A2G1VPV1</accession>
<dbReference type="Proteomes" id="UP000229433">
    <property type="component" value="Unassembled WGS sequence"/>
</dbReference>
<organism evidence="1 2">
    <name type="scientific">Leeuwenhoekiella nanhaiensis</name>
    <dbReference type="NCBI Taxonomy" id="1655491"/>
    <lineage>
        <taxon>Bacteria</taxon>
        <taxon>Pseudomonadati</taxon>
        <taxon>Bacteroidota</taxon>
        <taxon>Flavobacteriia</taxon>
        <taxon>Flavobacteriales</taxon>
        <taxon>Flavobacteriaceae</taxon>
        <taxon>Leeuwenhoekiella</taxon>
    </lineage>
</organism>
<name>A0A2G1VPV1_9FLAO</name>
<evidence type="ECO:0000313" key="2">
    <source>
        <dbReference type="Proteomes" id="UP000229433"/>
    </source>
</evidence>
<comment type="caution">
    <text evidence="1">The sequence shown here is derived from an EMBL/GenBank/DDBJ whole genome shotgun (WGS) entry which is preliminary data.</text>
</comment>
<dbReference type="AlphaFoldDB" id="A0A2G1VPV1"/>
<reference evidence="1 2" key="1">
    <citation type="submission" date="2017-08" db="EMBL/GenBank/DDBJ databases">
        <title>The whole genome shortgun sequences of strain Leeuwenhoekiella nanhaiensis G18 from the South China Sea.</title>
        <authorList>
            <person name="Liu Q."/>
        </authorList>
    </citation>
    <scope>NUCLEOTIDE SEQUENCE [LARGE SCALE GENOMIC DNA]</scope>
    <source>
        <strain evidence="1 2">G18</strain>
    </source>
</reference>